<sequence length="113" mass="11202">MVDRKKLVAGAATVAVLVVGGGAGIAYATGGDAGEQVTGPKAEDAKGAALEAVGGGTVTGVEREDEGGAGLFEVEVRRDDGSQVEVHLDSDHNVIGQEADDDGPNDEDGPGDD</sequence>
<dbReference type="AlphaFoldDB" id="A0A6G8Q5U4"/>
<dbReference type="EMBL" id="CP045119">
    <property type="protein sequence ID" value="QIN81697.1"/>
    <property type="molecule type" value="Genomic_DNA"/>
</dbReference>
<dbReference type="Proteomes" id="UP000501452">
    <property type="component" value="Chromosome"/>
</dbReference>
<evidence type="ECO:0000259" key="2">
    <source>
        <dbReference type="Pfam" id="PF03413"/>
    </source>
</evidence>
<dbReference type="Pfam" id="PF03413">
    <property type="entry name" value="PepSY"/>
    <property type="match status" value="1"/>
</dbReference>
<evidence type="ECO:0000313" key="3">
    <source>
        <dbReference type="EMBL" id="QIN81697.1"/>
    </source>
</evidence>
<evidence type="ECO:0000256" key="1">
    <source>
        <dbReference type="SAM" id="MobiDB-lite"/>
    </source>
</evidence>
<reference evidence="3 4" key="1">
    <citation type="submission" date="2019-10" db="EMBL/GenBank/DDBJ databases">
        <title>Rubrobacter sp nov SCSIO 52090 isolated from a deep-sea sediment in the South China Sea.</title>
        <authorList>
            <person name="Chen R.W."/>
        </authorList>
    </citation>
    <scope>NUCLEOTIDE SEQUENCE [LARGE SCALE GENOMIC DNA]</scope>
    <source>
        <strain evidence="3 4">SCSIO 52909</strain>
    </source>
</reference>
<feature type="compositionally biased region" description="Acidic residues" evidence="1">
    <location>
        <begin position="98"/>
        <end position="113"/>
    </location>
</feature>
<proteinExistence type="predicted"/>
<dbReference type="KEGG" id="rub:GBA63_02895"/>
<feature type="domain" description="PepSY" evidence="2">
    <location>
        <begin position="42"/>
        <end position="89"/>
    </location>
</feature>
<keyword evidence="4" id="KW-1185">Reference proteome</keyword>
<protein>
    <recommendedName>
        <fullName evidence="2">PepSY domain-containing protein</fullName>
    </recommendedName>
</protein>
<evidence type="ECO:0000313" key="4">
    <source>
        <dbReference type="Proteomes" id="UP000501452"/>
    </source>
</evidence>
<name>A0A6G8Q5U4_9ACTN</name>
<gene>
    <name evidence="3" type="ORF">GBA63_02895</name>
</gene>
<organism evidence="3 4">
    <name type="scientific">Rubrobacter tropicus</name>
    <dbReference type="NCBI Taxonomy" id="2653851"/>
    <lineage>
        <taxon>Bacteria</taxon>
        <taxon>Bacillati</taxon>
        <taxon>Actinomycetota</taxon>
        <taxon>Rubrobacteria</taxon>
        <taxon>Rubrobacterales</taxon>
        <taxon>Rubrobacteraceae</taxon>
        <taxon>Rubrobacter</taxon>
    </lineage>
</organism>
<dbReference type="RefSeq" id="WP_166173334.1">
    <property type="nucleotide sequence ID" value="NZ_CP045119.1"/>
</dbReference>
<dbReference type="InterPro" id="IPR025711">
    <property type="entry name" value="PepSY"/>
</dbReference>
<feature type="region of interest" description="Disordered" evidence="1">
    <location>
        <begin position="84"/>
        <end position="113"/>
    </location>
</feature>
<accession>A0A6G8Q5U4</accession>
<dbReference type="Gene3D" id="3.30.505.20">
    <property type="match status" value="1"/>
</dbReference>